<dbReference type="EMBL" id="PYDT01000001">
    <property type="protein sequence ID" value="THU72908.1"/>
    <property type="molecule type" value="Genomic_DNA"/>
</dbReference>
<evidence type="ECO:0000256" key="1">
    <source>
        <dbReference type="SAM" id="SignalP"/>
    </source>
</evidence>
<dbReference type="AlphaFoldDB" id="A0A4S8KCS5"/>
<protein>
    <submittedName>
        <fullName evidence="2">Uncharacterized protein</fullName>
    </submittedName>
</protein>
<gene>
    <name evidence="2" type="ORF">C4D60_Mb04t17190</name>
</gene>
<reference evidence="2 3" key="1">
    <citation type="journal article" date="2019" name="Nat. Plants">
        <title>Genome sequencing of Musa balbisiana reveals subgenome evolution and function divergence in polyploid bananas.</title>
        <authorList>
            <person name="Yao X."/>
        </authorList>
    </citation>
    <scope>NUCLEOTIDE SEQUENCE [LARGE SCALE GENOMIC DNA]</scope>
    <source>
        <strain evidence="3">cv. DH-PKW</strain>
        <tissue evidence="2">Leaves</tissue>
    </source>
</reference>
<feature type="signal peptide" evidence="1">
    <location>
        <begin position="1"/>
        <end position="26"/>
    </location>
</feature>
<dbReference type="InterPro" id="IPR045197">
    <property type="entry name" value="NUP210-like"/>
</dbReference>
<accession>A0A4S8KCS5</accession>
<evidence type="ECO:0000313" key="2">
    <source>
        <dbReference type="EMBL" id="THU72908.1"/>
    </source>
</evidence>
<comment type="caution">
    <text evidence="2">The sequence shown here is derived from an EMBL/GenBank/DDBJ whole genome shotgun (WGS) entry which is preliminary data.</text>
</comment>
<keyword evidence="3" id="KW-1185">Reference proteome</keyword>
<evidence type="ECO:0000313" key="3">
    <source>
        <dbReference type="Proteomes" id="UP000317650"/>
    </source>
</evidence>
<dbReference type="STRING" id="52838.A0A4S8KCS5"/>
<proteinExistence type="predicted"/>
<name>A0A4S8KCS5_MUSBA</name>
<keyword evidence="1" id="KW-0732">Signal</keyword>
<organism evidence="2 3">
    <name type="scientific">Musa balbisiana</name>
    <name type="common">Banana</name>
    <dbReference type="NCBI Taxonomy" id="52838"/>
    <lineage>
        <taxon>Eukaryota</taxon>
        <taxon>Viridiplantae</taxon>
        <taxon>Streptophyta</taxon>
        <taxon>Embryophyta</taxon>
        <taxon>Tracheophyta</taxon>
        <taxon>Spermatophyta</taxon>
        <taxon>Magnoliopsida</taxon>
        <taxon>Liliopsida</taxon>
        <taxon>Zingiberales</taxon>
        <taxon>Musaceae</taxon>
        <taxon>Musa</taxon>
    </lineage>
</organism>
<dbReference type="Proteomes" id="UP000317650">
    <property type="component" value="Chromosome 4"/>
</dbReference>
<sequence length="369" mass="40527">MAHRVAAAAMAVAVVLTALAPWPVAPTSPGPHITDLNVLLPPRMTHSVEYRLQGSGGCFAWSWDHHDVLRVQPEYNFLWKLVPKSLEPDSINHLVHIPLKETPLSDCGDLDLQIELEDRGVGSDLYVVKGVAIGHEVVSAQLLEPQLEHVMDQIVLTVAEAMSLDPPSPVFVTVGALLCYSLRVIHLKAAKGQEYIVHIKVFSKGPDANGILVTENNGLKLESNTSKYWDLYSVSKDVTSIYDRENSRLLIPISQGKGTLTAALTYQSENLEMVEVLSIVQEVNVCSKVKLILEEEHDYNFGTIHLPWAPGIDQEFKIKAIGGCGKYLQDYKWFSSNEAVVSASGFGSLQAKRPGHALGQGDAWLEHLA</sequence>
<dbReference type="PANTHER" id="PTHR23019:SF0">
    <property type="entry name" value="NUCLEAR PORE MEMBRANE GLYCOPROTEIN 210"/>
    <property type="match status" value="1"/>
</dbReference>
<feature type="chain" id="PRO_5020515394" evidence="1">
    <location>
        <begin position="27"/>
        <end position="369"/>
    </location>
</feature>
<dbReference type="PANTHER" id="PTHR23019">
    <property type="entry name" value="NUCLEAR PORE MEMBRANE GLYCOPROTEIN GP210-RELATED"/>
    <property type="match status" value="1"/>
</dbReference>